<name>A0A066WK46_TILAU</name>
<comment type="subcellular location">
    <subcellularLocation>
        <location evidence="1">Golgi apparatus membrane</location>
        <topology evidence="1">Peripheral membrane protein</topology>
    </subcellularLocation>
</comment>
<evidence type="ECO:0000256" key="2">
    <source>
        <dbReference type="ARBA" id="ARBA00009936"/>
    </source>
</evidence>
<evidence type="ECO:0000256" key="4">
    <source>
        <dbReference type="ARBA" id="ARBA00022448"/>
    </source>
</evidence>
<gene>
    <name evidence="12" type="ORF">K437DRAFT_132894</name>
</gene>
<evidence type="ECO:0000259" key="10">
    <source>
        <dbReference type="Pfam" id="PF04136"/>
    </source>
</evidence>
<reference evidence="12 13" key="1">
    <citation type="submission" date="2014-05" db="EMBL/GenBank/DDBJ databases">
        <title>Draft genome sequence of a rare smut relative, Tilletiaria anomala UBC 951.</title>
        <authorList>
            <consortium name="DOE Joint Genome Institute"/>
            <person name="Toome M."/>
            <person name="Kuo A."/>
            <person name="Henrissat B."/>
            <person name="Lipzen A."/>
            <person name="Tritt A."/>
            <person name="Yoshinaga Y."/>
            <person name="Zane M."/>
            <person name="Barry K."/>
            <person name="Grigoriev I.V."/>
            <person name="Spatafora J.W."/>
            <person name="Aimea M.C."/>
        </authorList>
    </citation>
    <scope>NUCLEOTIDE SEQUENCE [LARGE SCALE GENOMIC DNA]</scope>
    <source>
        <strain evidence="12 13">UBC 951</strain>
    </source>
</reference>
<feature type="region of interest" description="Disordered" evidence="9">
    <location>
        <begin position="1"/>
        <end position="33"/>
    </location>
</feature>
<evidence type="ECO:0000256" key="8">
    <source>
        <dbReference type="ARBA" id="ARBA00031339"/>
    </source>
</evidence>
<evidence type="ECO:0000256" key="7">
    <source>
        <dbReference type="ARBA" id="ARBA00023136"/>
    </source>
</evidence>
<protein>
    <recommendedName>
        <fullName evidence="3">Conserved oligomeric Golgi complex subunit 3</fullName>
    </recommendedName>
    <alternativeName>
        <fullName evidence="8">Component of oligomeric Golgi complex 3</fullName>
    </alternativeName>
</protein>
<feature type="region of interest" description="Disordered" evidence="9">
    <location>
        <begin position="58"/>
        <end position="113"/>
    </location>
</feature>
<dbReference type="EMBL" id="JMSN01000005">
    <property type="protein sequence ID" value="KDN52938.1"/>
    <property type="molecule type" value="Genomic_DNA"/>
</dbReference>
<evidence type="ECO:0000256" key="9">
    <source>
        <dbReference type="SAM" id="MobiDB-lite"/>
    </source>
</evidence>
<dbReference type="InParanoid" id="A0A066WK46"/>
<dbReference type="Proteomes" id="UP000027361">
    <property type="component" value="Unassembled WGS sequence"/>
</dbReference>
<dbReference type="PANTHER" id="PTHR13302">
    <property type="entry name" value="CONSERVED OLIGOMERIC GOLGI COMPLEX COMPONENT 3"/>
    <property type="match status" value="1"/>
</dbReference>
<evidence type="ECO:0000256" key="1">
    <source>
        <dbReference type="ARBA" id="ARBA00004395"/>
    </source>
</evidence>
<feature type="compositionally biased region" description="Low complexity" evidence="9">
    <location>
        <begin position="10"/>
        <end position="22"/>
    </location>
</feature>
<organism evidence="12 13">
    <name type="scientific">Tilletiaria anomala (strain ATCC 24038 / CBS 436.72 / UBC 951)</name>
    <dbReference type="NCBI Taxonomy" id="1037660"/>
    <lineage>
        <taxon>Eukaryota</taxon>
        <taxon>Fungi</taxon>
        <taxon>Dikarya</taxon>
        <taxon>Basidiomycota</taxon>
        <taxon>Ustilaginomycotina</taxon>
        <taxon>Exobasidiomycetes</taxon>
        <taxon>Georgefischeriales</taxon>
        <taxon>Tilletiariaceae</taxon>
        <taxon>Tilletiaria</taxon>
    </lineage>
</organism>
<dbReference type="OMA" id="PYATNML"/>
<dbReference type="AlphaFoldDB" id="A0A066WK46"/>
<accession>A0A066WK46</accession>
<keyword evidence="13" id="KW-1185">Reference proteome</keyword>
<dbReference type="InterPro" id="IPR007265">
    <property type="entry name" value="COG_su3"/>
</dbReference>
<keyword evidence="7" id="KW-0472">Membrane</keyword>
<feature type="domain" description="Conserved oligomeric Golgi complex subunit 3 C-terminal" evidence="11">
    <location>
        <begin position="363"/>
        <end position="750"/>
    </location>
</feature>
<dbReference type="GeneID" id="25261479"/>
<evidence type="ECO:0000259" key="11">
    <source>
        <dbReference type="Pfam" id="PF20671"/>
    </source>
</evidence>
<dbReference type="Pfam" id="PF20671">
    <property type="entry name" value="COG3_C"/>
    <property type="match status" value="1"/>
</dbReference>
<dbReference type="GO" id="GO:0006891">
    <property type="term" value="P:intra-Golgi vesicle-mediated transport"/>
    <property type="evidence" value="ECO:0007669"/>
    <property type="project" value="TreeGrafter"/>
</dbReference>
<dbReference type="GO" id="GO:0000139">
    <property type="term" value="C:Golgi membrane"/>
    <property type="evidence" value="ECO:0007669"/>
    <property type="project" value="UniProtKB-SubCell"/>
</dbReference>
<evidence type="ECO:0000313" key="13">
    <source>
        <dbReference type="Proteomes" id="UP000027361"/>
    </source>
</evidence>
<comment type="similarity">
    <text evidence="2">Belongs to the COG3 family.</text>
</comment>
<evidence type="ECO:0000256" key="5">
    <source>
        <dbReference type="ARBA" id="ARBA00022927"/>
    </source>
</evidence>
<dbReference type="Pfam" id="PF04136">
    <property type="entry name" value="COG3_N"/>
    <property type="match status" value="1"/>
</dbReference>
<dbReference type="InterPro" id="IPR048320">
    <property type="entry name" value="COG3_N"/>
</dbReference>
<proteinExistence type="inferred from homology"/>
<dbReference type="InterPro" id="IPR048685">
    <property type="entry name" value="COG3_C"/>
</dbReference>
<feature type="compositionally biased region" description="Low complexity" evidence="9">
    <location>
        <begin position="643"/>
        <end position="652"/>
    </location>
</feature>
<evidence type="ECO:0000256" key="6">
    <source>
        <dbReference type="ARBA" id="ARBA00023034"/>
    </source>
</evidence>
<dbReference type="RefSeq" id="XP_013245777.1">
    <property type="nucleotide sequence ID" value="XM_013390323.1"/>
</dbReference>
<feature type="compositionally biased region" description="Basic residues" evidence="9">
    <location>
        <begin position="66"/>
        <end position="76"/>
    </location>
</feature>
<dbReference type="GO" id="GO:0006886">
    <property type="term" value="P:intracellular protein transport"/>
    <property type="evidence" value="ECO:0007669"/>
    <property type="project" value="InterPro"/>
</dbReference>
<keyword evidence="6" id="KW-0333">Golgi apparatus</keyword>
<dbReference type="GO" id="GO:0007030">
    <property type="term" value="P:Golgi organization"/>
    <property type="evidence" value="ECO:0007669"/>
    <property type="project" value="TreeGrafter"/>
</dbReference>
<dbReference type="OrthoDB" id="296793at2759"/>
<dbReference type="STRING" id="1037660.A0A066WK46"/>
<feature type="region of interest" description="Disordered" evidence="9">
    <location>
        <begin position="637"/>
        <end position="656"/>
    </location>
</feature>
<dbReference type="HOGENOM" id="CLU_339786_0_0_1"/>
<evidence type="ECO:0000313" key="12">
    <source>
        <dbReference type="EMBL" id="KDN52938.1"/>
    </source>
</evidence>
<feature type="domain" description="Conserved oligomeric Golgi complex subunit 3 N-terminal" evidence="10">
    <location>
        <begin position="161"/>
        <end position="301"/>
    </location>
</feature>
<dbReference type="GO" id="GO:0017119">
    <property type="term" value="C:Golgi transport complex"/>
    <property type="evidence" value="ECO:0007669"/>
    <property type="project" value="TreeGrafter"/>
</dbReference>
<keyword evidence="5" id="KW-0653">Protein transport</keyword>
<comment type="caution">
    <text evidence="12">The sequence shown here is derived from an EMBL/GenBank/DDBJ whole genome shotgun (WGS) entry which is preliminary data.</text>
</comment>
<feature type="compositionally biased region" description="Basic and acidic residues" evidence="9">
    <location>
        <begin position="103"/>
        <end position="113"/>
    </location>
</feature>
<dbReference type="PANTHER" id="PTHR13302:SF8">
    <property type="entry name" value="CONSERVED OLIGOMERIC GOLGI COMPLEX SUBUNIT 3"/>
    <property type="match status" value="1"/>
</dbReference>
<sequence>MHRSKGNQGGHAQAPQGQQLAASSTQNRTEKVKLTLEQWSTQLAPLSDVDKASVTTLGEWIDGQKKAHALGQRRRTSQSDDVAATGGSMGLNGHAQSPATRSEAGRSGKLDDSLEAGSLDRKMQAALPSKPLSDTAAYQAWIASLEDHIFSTNESSYVASVEQVTRARKAVDAILEDIERAAVHVSELRAGCQYVEEGTMGLREDAETQLEKMDRLHELAEGLSLRRSYFALLPGITRFLSSPSPDLSLVLAPDFLHNLDKLDVALSFVAAHEHYKDANLYRMRFEQCIVRAASLIRMWLFRWTADWTTKTQEGLKIWQTNKIRKGKEKERPDSLELGDPRMELAELAIQSLFFDPQINETAQIRTLLVELEKRSRKLGADEQIDSQPSREQQVINRREQGYETVFLPEVGPILTDCRTSLFTSRQSLLANFVNASFIRIDAFVASEGAVGSAPSSSTPTNSLLKFLDFALRFAIPLCADEEELCSQMMDIRPPPEGLSSGQCEFVTHMEALVATPLLDKLKIRLAKETELATLARACHFLWTCQLDPPADTRPVDSVSLRRTLAPVLKEVRARLLSRAQAVIASHVAAYMPSPADLDYFDNLKLQSNGGLKPTAAAGHRRRISSIGGAGLLGAAIDAEEESTSSPTSGSPSHLFTKPSNEATRTWYPAFFRTFEILAVLHKALSSEQLRDAGSQALRSCLSALRNAARIMQQCPAASTQSTAAFYSDLFLLRHVLLLREALVSLDVAVQHLQEREAEGGAFNSAQINDSAPGIDLSVLVSALSTLWASTGALLDPRRLVQASNQREAETESDQVQNGISALRLSNSAISKELKATLQSTSAAVRDYVVRSASFPLRVFLDTASKAIQGELQSNLDTSAEKATNAFDSFQTTARAALTDAEADFSLYLGDDLATENLLRGTVEELQEVYEQFSSLVSQAYSLVGLKPDVSDAIGWRLTSPNK</sequence>
<keyword evidence="4" id="KW-0813">Transport</keyword>
<dbReference type="GO" id="GO:0005801">
    <property type="term" value="C:cis-Golgi network"/>
    <property type="evidence" value="ECO:0007669"/>
    <property type="project" value="InterPro"/>
</dbReference>
<evidence type="ECO:0000256" key="3">
    <source>
        <dbReference type="ARBA" id="ARBA00020976"/>
    </source>
</evidence>